<evidence type="ECO:0000313" key="11">
    <source>
        <dbReference type="Proteomes" id="UP000515131"/>
    </source>
</evidence>
<evidence type="ECO:0000313" key="12">
    <source>
        <dbReference type="RefSeq" id="XP_025775208.1"/>
    </source>
</evidence>
<proteinExistence type="inferred from homology"/>
<organism evidence="11 12">
    <name type="scientific">Puma concolor</name>
    <name type="common">Mountain lion</name>
    <name type="synonym">Felis concolor</name>
    <dbReference type="NCBI Taxonomy" id="9696"/>
    <lineage>
        <taxon>Eukaryota</taxon>
        <taxon>Metazoa</taxon>
        <taxon>Chordata</taxon>
        <taxon>Craniata</taxon>
        <taxon>Vertebrata</taxon>
        <taxon>Euteleostomi</taxon>
        <taxon>Mammalia</taxon>
        <taxon>Eutheria</taxon>
        <taxon>Laurasiatheria</taxon>
        <taxon>Carnivora</taxon>
        <taxon>Feliformia</taxon>
        <taxon>Felidae</taxon>
        <taxon>Felinae</taxon>
        <taxon>Puma</taxon>
    </lineage>
</organism>
<dbReference type="Gene3D" id="1.25.40.20">
    <property type="entry name" value="Ankyrin repeat-containing domain"/>
    <property type="match status" value="1"/>
</dbReference>
<evidence type="ECO:0000259" key="9">
    <source>
        <dbReference type="Pfam" id="PF00710"/>
    </source>
</evidence>
<name>A0A6P6HIF7_PUMCO</name>
<dbReference type="Pfam" id="PF12796">
    <property type="entry name" value="Ank_2"/>
    <property type="match status" value="1"/>
</dbReference>
<dbReference type="GO" id="GO:0004067">
    <property type="term" value="F:asparaginase activity"/>
    <property type="evidence" value="ECO:0007669"/>
    <property type="project" value="UniProtKB-UniRule"/>
</dbReference>
<dbReference type="PROSITE" id="PS51732">
    <property type="entry name" value="ASN_GLN_ASE_3"/>
    <property type="match status" value="1"/>
</dbReference>
<feature type="domain" description="L-asparaginase N-terminal" evidence="9">
    <location>
        <begin position="215"/>
        <end position="356"/>
    </location>
</feature>
<reference evidence="12" key="1">
    <citation type="submission" date="2025-08" db="UniProtKB">
        <authorList>
            <consortium name="RefSeq"/>
        </authorList>
    </citation>
    <scope>IDENTIFICATION</scope>
    <source>
        <tissue evidence="12">Blood</tissue>
    </source>
</reference>
<dbReference type="InterPro" id="IPR036770">
    <property type="entry name" value="Ankyrin_rpt-contain_sf"/>
</dbReference>
<evidence type="ECO:0000256" key="2">
    <source>
        <dbReference type="ARBA" id="ARBA00022737"/>
    </source>
</evidence>
<dbReference type="EC" id="3.5.1.1" evidence="1"/>
<dbReference type="FunFam" id="3.40.50.1170:FF:000003">
    <property type="entry name" value="60 kDa lysophospholipase"/>
    <property type="match status" value="1"/>
</dbReference>
<keyword evidence="11" id="KW-1185">Reference proteome</keyword>
<dbReference type="Gene3D" id="3.40.50.40">
    <property type="match status" value="1"/>
</dbReference>
<dbReference type="InterPro" id="IPR006034">
    <property type="entry name" value="Asparaginase/glutaminase-like"/>
</dbReference>
<dbReference type="PROSITE" id="PS50297">
    <property type="entry name" value="ANK_REP_REGION"/>
    <property type="match status" value="1"/>
</dbReference>
<feature type="region of interest" description="Disordered" evidence="8">
    <location>
        <begin position="674"/>
        <end position="703"/>
    </location>
</feature>
<dbReference type="InterPro" id="IPR037152">
    <property type="entry name" value="L-asparaginase_N_sf"/>
</dbReference>
<feature type="repeat" description="ANK" evidence="6">
    <location>
        <begin position="569"/>
        <end position="601"/>
    </location>
</feature>
<dbReference type="PIRSF" id="PIRSF500176">
    <property type="entry name" value="L_ASNase"/>
    <property type="match status" value="1"/>
</dbReference>
<dbReference type="CTD" id="374569"/>
<dbReference type="AlphaFoldDB" id="A0A6P6HIF7"/>
<dbReference type="GO" id="GO:0009066">
    <property type="term" value="P:aspartate family amino acid metabolic process"/>
    <property type="evidence" value="ECO:0007669"/>
    <property type="project" value="UniProtKB-ARBA"/>
</dbReference>
<dbReference type="SUPFAM" id="SSF53774">
    <property type="entry name" value="Glutaminase/Asparaginase"/>
    <property type="match status" value="1"/>
</dbReference>
<dbReference type="InterPro" id="IPR027474">
    <property type="entry name" value="L-asparaginase_N"/>
</dbReference>
<dbReference type="Gene3D" id="3.40.50.1170">
    <property type="entry name" value="L-asparaginase, N-terminal domain"/>
    <property type="match status" value="1"/>
</dbReference>
<dbReference type="SMART" id="SM00248">
    <property type="entry name" value="ANK"/>
    <property type="match status" value="2"/>
</dbReference>
<evidence type="ECO:0000256" key="7">
    <source>
        <dbReference type="PROSITE-ProRule" id="PRU10100"/>
    </source>
</evidence>
<keyword evidence="4 6" id="KW-0040">ANK repeat</keyword>
<dbReference type="InterPro" id="IPR041725">
    <property type="entry name" value="L-asparaginase_I"/>
</dbReference>
<evidence type="ECO:0000256" key="4">
    <source>
        <dbReference type="ARBA" id="ARBA00023043"/>
    </source>
</evidence>
<evidence type="ECO:0000256" key="5">
    <source>
        <dbReference type="ARBA" id="ARBA00061199"/>
    </source>
</evidence>
<dbReference type="RefSeq" id="XP_025775208.1">
    <property type="nucleotide sequence ID" value="XM_025919423.1"/>
</dbReference>
<dbReference type="Pfam" id="PF00710">
    <property type="entry name" value="Asparaginase"/>
    <property type="match status" value="1"/>
</dbReference>
<comment type="similarity">
    <text evidence="5">In the N-terminal section; belongs to the asparaginase 1 family.</text>
</comment>
<feature type="active site" evidence="7">
    <location>
        <position position="254"/>
    </location>
</feature>
<keyword evidence="2" id="KW-0677">Repeat</keyword>
<dbReference type="SMART" id="SM00870">
    <property type="entry name" value="Asparaginase"/>
    <property type="match status" value="1"/>
</dbReference>
<dbReference type="Proteomes" id="UP000515131">
    <property type="component" value="Unplaced"/>
</dbReference>
<protein>
    <recommendedName>
        <fullName evidence="1">asparaginase</fullName>
        <ecNumber evidence="1">3.5.1.1</ecNumber>
    </recommendedName>
</protein>
<dbReference type="GeneID" id="112855907"/>
<evidence type="ECO:0000256" key="6">
    <source>
        <dbReference type="PROSITE-ProRule" id="PRU00023"/>
    </source>
</evidence>
<feature type="domain" description="Asparaginase/glutaminase C-terminal" evidence="10">
    <location>
        <begin position="375"/>
        <end position="484"/>
    </location>
</feature>
<dbReference type="InterPro" id="IPR002110">
    <property type="entry name" value="Ankyrin_rpt"/>
</dbReference>
<evidence type="ECO:0000256" key="1">
    <source>
        <dbReference type="ARBA" id="ARBA00012920"/>
    </source>
</evidence>
<dbReference type="PANTHER" id="PTHR11707">
    <property type="entry name" value="L-ASPARAGINASE"/>
    <property type="match status" value="1"/>
</dbReference>
<dbReference type="KEGG" id="pcoo:112855907"/>
<dbReference type="InterPro" id="IPR027473">
    <property type="entry name" value="L-asparaginase_C"/>
</dbReference>
<dbReference type="CDD" id="cd08963">
    <property type="entry name" value="L-asparaginase_I"/>
    <property type="match status" value="1"/>
</dbReference>
<evidence type="ECO:0000256" key="3">
    <source>
        <dbReference type="ARBA" id="ARBA00022801"/>
    </source>
</evidence>
<feature type="region of interest" description="Disordered" evidence="8">
    <location>
        <begin position="713"/>
        <end position="732"/>
    </location>
</feature>
<dbReference type="PANTHER" id="PTHR11707:SF28">
    <property type="entry name" value="60 KDA LYSOPHOSPHOLIPASE"/>
    <property type="match status" value="1"/>
</dbReference>
<dbReference type="PROSITE" id="PS00917">
    <property type="entry name" value="ASN_GLN_ASE_2"/>
    <property type="match status" value="1"/>
</dbReference>
<evidence type="ECO:0000259" key="10">
    <source>
        <dbReference type="Pfam" id="PF17763"/>
    </source>
</evidence>
<gene>
    <name evidence="12" type="primary">ASPG</name>
</gene>
<keyword evidence="3" id="KW-0378">Hydrolase</keyword>
<dbReference type="Pfam" id="PF17763">
    <property type="entry name" value="Asparaginase_C"/>
    <property type="match status" value="1"/>
</dbReference>
<dbReference type="PROSITE" id="PS50088">
    <property type="entry name" value="ANK_REPEAT"/>
    <property type="match status" value="1"/>
</dbReference>
<evidence type="ECO:0000256" key="8">
    <source>
        <dbReference type="SAM" id="MobiDB-lite"/>
    </source>
</evidence>
<dbReference type="FunFam" id="3.40.50.40:FF:000001">
    <property type="entry name" value="L-asparaginase 1"/>
    <property type="match status" value="1"/>
</dbReference>
<dbReference type="PRINTS" id="PR00139">
    <property type="entry name" value="ASNGLNASE"/>
</dbReference>
<dbReference type="InterPro" id="IPR036152">
    <property type="entry name" value="Asp/glu_Ase-like_sf"/>
</dbReference>
<feature type="compositionally biased region" description="Basic and acidic residues" evidence="8">
    <location>
        <begin position="674"/>
        <end position="691"/>
    </location>
</feature>
<dbReference type="InterPro" id="IPR027475">
    <property type="entry name" value="Asparaginase/glutaminase_AS2"/>
</dbReference>
<dbReference type="PIRSF" id="PIRSF001220">
    <property type="entry name" value="L-ASNase_gatD"/>
    <property type="match status" value="1"/>
</dbReference>
<accession>A0A6P6HIF7</accession>
<dbReference type="SUPFAM" id="SSF48403">
    <property type="entry name" value="Ankyrin repeat"/>
    <property type="match status" value="1"/>
</dbReference>
<sequence length="819" mass="87347">MKNSGLFHFLAAVDGAATSRRVACLRARHTALRDQGSRVPASTRSVQTTGGTQLASCQTTGLTFHPSYSERPLGLARASLLPHGIHGPRVQPTAHLALGASGSVGLCLLEDSRVSCPRQLPSAGPTWWHPVCPLDAWLLFVELLWSCWDCWGTSVKAEVRRLDRGLLVPGRGLAAALRTLPMFHDEDHARALGLPEDTLVLPPASPDQRVIYTVLECQPLFDSSDMTITEWVQIAQTIERHYGRYHGFVVIHGTDTMAFAASVLSFVLENLQKTVILTGAQVPIHALWNDGRENLLGALLMAGQYVIPEVCLFFQNQLFRGNRVTKVDSRRFAAFCSPNLPPLAVVGADVILNRELVRKVRGKERLVVHSSVERDVGLLRLYPGIPAALVRAFLQPPLRGVVMETFGCGNGPTKPDLLREFRAATERGLLIVNCTHCLQGTVTSGYAAGMAVAGAGIVSGFDMTSEAAMAKLSYVLGQPGLSLDSRKQLLARDLRGEVTLPAGDEHQPSLTCSTLGRGVAQLLSLSQEADAVREALTPGLACAAAHAGDLDVLQALVELGSDLSQENFNGQTPLHAAARGGHPEVVTMLLQRGVGVSARDEDGLSPLLLAVKGRYLGHDWPSDTGGHSPAGEPSVLCGAEETYWAWGLDSSPTLEVLQKGHHFQVSSCFCLQEGAREPTPHPGAEPERDRTPAPLGGGARGHRKELSSAALGLACTPPTTNTLPGDLRGPRSPVPQYPQACLGVTRGICEVRVMLATGCSVPGLDSHQPRELGSVVLSPLSLCRWRAAVGNGRASLDGAHRITPVCPGLAGFSPESVVV</sequence>
<dbReference type="InterPro" id="IPR040919">
    <property type="entry name" value="Asparaginase_C"/>
</dbReference>